<protein>
    <submittedName>
        <fullName evidence="1">Uncharacterized protein</fullName>
    </submittedName>
</protein>
<proteinExistence type="predicted"/>
<evidence type="ECO:0000313" key="1">
    <source>
        <dbReference type="EMBL" id="KKL51312.1"/>
    </source>
</evidence>
<dbReference type="EMBL" id="LAZR01032295">
    <property type="protein sequence ID" value="KKL51312.1"/>
    <property type="molecule type" value="Genomic_DNA"/>
</dbReference>
<gene>
    <name evidence="1" type="ORF">LCGC14_2296740</name>
</gene>
<reference evidence="1" key="1">
    <citation type="journal article" date="2015" name="Nature">
        <title>Complex archaea that bridge the gap between prokaryotes and eukaryotes.</title>
        <authorList>
            <person name="Spang A."/>
            <person name="Saw J.H."/>
            <person name="Jorgensen S.L."/>
            <person name="Zaremba-Niedzwiedzka K."/>
            <person name="Martijn J."/>
            <person name="Lind A.E."/>
            <person name="van Eijk R."/>
            <person name="Schleper C."/>
            <person name="Guy L."/>
            <person name="Ettema T.J."/>
        </authorList>
    </citation>
    <scope>NUCLEOTIDE SEQUENCE</scope>
</reference>
<accession>A0A0F9FJT7</accession>
<sequence length="68" mass="7806">MDITGGNSLYEQARKEGGIVDMFLDDTVNADRKKAKKMNKGKINPRARTQLIKRIERDVQTLKSMEPR</sequence>
<organism evidence="1">
    <name type="scientific">marine sediment metagenome</name>
    <dbReference type="NCBI Taxonomy" id="412755"/>
    <lineage>
        <taxon>unclassified sequences</taxon>
        <taxon>metagenomes</taxon>
        <taxon>ecological metagenomes</taxon>
    </lineage>
</organism>
<comment type="caution">
    <text evidence="1">The sequence shown here is derived from an EMBL/GenBank/DDBJ whole genome shotgun (WGS) entry which is preliminary data.</text>
</comment>
<dbReference type="AlphaFoldDB" id="A0A0F9FJT7"/>
<name>A0A0F9FJT7_9ZZZZ</name>